<dbReference type="SUPFAM" id="SSF55811">
    <property type="entry name" value="Nudix"/>
    <property type="match status" value="1"/>
</dbReference>
<dbReference type="Pfam" id="PF00293">
    <property type="entry name" value="NUDIX"/>
    <property type="match status" value="1"/>
</dbReference>
<protein>
    <recommendedName>
        <fullName evidence="2">Nudix hydrolase domain-containing protein</fullName>
    </recommendedName>
</protein>
<keyword evidence="1" id="KW-0378">Hydrolase</keyword>
<dbReference type="GO" id="GO:0006754">
    <property type="term" value="P:ATP biosynthetic process"/>
    <property type="evidence" value="ECO:0007669"/>
    <property type="project" value="TreeGrafter"/>
</dbReference>
<accession>A0A6C0L0I5</accession>
<dbReference type="InterPro" id="IPR015797">
    <property type="entry name" value="NUDIX_hydrolase-like_dom_sf"/>
</dbReference>
<proteinExistence type="predicted"/>
<dbReference type="InterPro" id="IPR000086">
    <property type="entry name" value="NUDIX_hydrolase_dom"/>
</dbReference>
<dbReference type="PROSITE" id="PS51462">
    <property type="entry name" value="NUDIX"/>
    <property type="match status" value="1"/>
</dbReference>
<sequence length="261" mass="31718">MNEYENKKKWKRKTVCNNCGMQGHLFFSCKRPIMSFGIICFRYNPKRKQNEYLLVRRKDTLGYVDFLRGKFNIYNDFHIKQLIAEMTHYEIIGILNNEYSQLWSNLWNKKNEKFDVKINEKFNYIKNKKKYLFPQTVNWSEPEWGFPKGRRNGKENDYECSIREFEEETGYSSKNLIMIKNVGFVEEIFTGSNAKSYKHKYYICKMDYSNTLCENNFQKEEISDLKWFSYNECILKIRNYNHEKLNILKKVHLLINNNLYI</sequence>
<evidence type="ECO:0000256" key="1">
    <source>
        <dbReference type="ARBA" id="ARBA00022801"/>
    </source>
</evidence>
<dbReference type="GO" id="GO:0006167">
    <property type="term" value="P:AMP biosynthetic process"/>
    <property type="evidence" value="ECO:0007669"/>
    <property type="project" value="TreeGrafter"/>
</dbReference>
<dbReference type="GO" id="GO:0004081">
    <property type="term" value="F:bis(5'-nucleosyl)-tetraphosphatase (asymmetrical) activity"/>
    <property type="evidence" value="ECO:0007669"/>
    <property type="project" value="TreeGrafter"/>
</dbReference>
<evidence type="ECO:0000259" key="2">
    <source>
        <dbReference type="PROSITE" id="PS51462"/>
    </source>
</evidence>
<dbReference type="PANTHER" id="PTHR21340:SF0">
    <property type="entry name" value="BIS(5'-NUCLEOSYL)-TETRAPHOSPHATASE [ASYMMETRICAL]"/>
    <property type="match status" value="1"/>
</dbReference>
<evidence type="ECO:0000313" key="3">
    <source>
        <dbReference type="EMBL" id="QHU22427.1"/>
    </source>
</evidence>
<name>A0A6C0L0I5_9ZZZZ</name>
<dbReference type="Gene3D" id="3.90.79.10">
    <property type="entry name" value="Nucleoside Triphosphate Pyrophosphohydrolase"/>
    <property type="match status" value="1"/>
</dbReference>
<dbReference type="AlphaFoldDB" id="A0A6C0L0I5"/>
<dbReference type="EMBL" id="MN741007">
    <property type="protein sequence ID" value="QHU22427.1"/>
    <property type="molecule type" value="Genomic_DNA"/>
</dbReference>
<reference evidence="3" key="1">
    <citation type="journal article" date="2020" name="Nature">
        <title>Giant virus diversity and host interactions through global metagenomics.</title>
        <authorList>
            <person name="Schulz F."/>
            <person name="Roux S."/>
            <person name="Paez-Espino D."/>
            <person name="Jungbluth S."/>
            <person name="Walsh D.A."/>
            <person name="Denef V.J."/>
            <person name="McMahon K.D."/>
            <person name="Konstantinidis K.T."/>
            <person name="Eloe-Fadrosh E.A."/>
            <person name="Kyrpides N.C."/>
            <person name="Woyke T."/>
        </authorList>
    </citation>
    <scope>NUCLEOTIDE SEQUENCE</scope>
    <source>
        <strain evidence="3">GVMAG-S-ERX555907-102</strain>
    </source>
</reference>
<dbReference type="PANTHER" id="PTHR21340">
    <property type="entry name" value="DIADENOSINE 5,5-P1,P4-TETRAPHOSPHATE PYROPHOSPHOHYDROLASE MUTT"/>
    <property type="match status" value="1"/>
</dbReference>
<organism evidence="3">
    <name type="scientific">viral metagenome</name>
    <dbReference type="NCBI Taxonomy" id="1070528"/>
    <lineage>
        <taxon>unclassified sequences</taxon>
        <taxon>metagenomes</taxon>
        <taxon>organismal metagenomes</taxon>
    </lineage>
</organism>
<dbReference type="PROSITE" id="PS51257">
    <property type="entry name" value="PROKAR_LIPOPROTEIN"/>
    <property type="match status" value="1"/>
</dbReference>
<feature type="domain" description="Nudix hydrolase" evidence="2">
    <location>
        <begin position="31"/>
        <end position="253"/>
    </location>
</feature>
<dbReference type="InterPro" id="IPR051325">
    <property type="entry name" value="Nudix_hydrolase_domain"/>
</dbReference>